<comment type="similarity">
    <text evidence="1 7">Belongs to the thymidine/pyrimidine-nucleoside phosphorylase family.</text>
</comment>
<dbReference type="HAMAP" id="MF_01628">
    <property type="entry name" value="Thymid_phosp"/>
    <property type="match status" value="1"/>
</dbReference>
<dbReference type="InterPro" id="IPR018090">
    <property type="entry name" value="Pyrmidine_PPas_bac/euk"/>
</dbReference>
<gene>
    <name evidence="7" type="primary">deoA</name>
    <name evidence="9" type="ORF">SAMN05421762_1419</name>
</gene>
<accession>A0A1I1KHY8</accession>
<evidence type="ECO:0000256" key="5">
    <source>
        <dbReference type="ARBA" id="ARBA00022679"/>
    </source>
</evidence>
<dbReference type="InterPro" id="IPR013465">
    <property type="entry name" value="Thymidine_Pase"/>
</dbReference>
<dbReference type="Gene3D" id="3.40.1030.10">
    <property type="entry name" value="Nucleoside phosphorylase/phosphoribosyltransferase catalytic domain"/>
    <property type="match status" value="1"/>
</dbReference>
<dbReference type="GO" id="GO:0046104">
    <property type="term" value="P:thymidine metabolic process"/>
    <property type="evidence" value="ECO:0007669"/>
    <property type="project" value="UniProtKB-UniRule"/>
</dbReference>
<dbReference type="Pfam" id="PF07831">
    <property type="entry name" value="PYNP_C"/>
    <property type="match status" value="1"/>
</dbReference>
<name>A0A1I1KHY8_9RHOB</name>
<dbReference type="NCBIfam" id="NF004490">
    <property type="entry name" value="PRK05820.1"/>
    <property type="match status" value="1"/>
</dbReference>
<evidence type="ECO:0000313" key="10">
    <source>
        <dbReference type="Proteomes" id="UP000231644"/>
    </source>
</evidence>
<dbReference type="InterPro" id="IPR000053">
    <property type="entry name" value="Thymidine/pyrmidine_PPase"/>
</dbReference>
<protein>
    <recommendedName>
        <fullName evidence="3 7">Thymidine phosphorylase</fullName>
        <ecNumber evidence="3 7">2.4.2.4</ecNumber>
    </recommendedName>
    <alternativeName>
        <fullName evidence="7">TdRPase</fullName>
    </alternativeName>
</protein>
<evidence type="ECO:0000256" key="4">
    <source>
        <dbReference type="ARBA" id="ARBA00022676"/>
    </source>
</evidence>
<evidence type="ECO:0000256" key="6">
    <source>
        <dbReference type="ARBA" id="ARBA00048550"/>
    </source>
</evidence>
<evidence type="ECO:0000256" key="3">
    <source>
        <dbReference type="ARBA" id="ARBA00011892"/>
    </source>
</evidence>
<reference evidence="9 10" key="1">
    <citation type="submission" date="2016-10" db="EMBL/GenBank/DDBJ databases">
        <authorList>
            <person name="de Groot N.N."/>
        </authorList>
    </citation>
    <scope>NUCLEOTIDE SEQUENCE [LARGE SCALE GENOMIC DNA]</scope>
    <source>
        <strain evidence="9 10">DSM 29619</strain>
    </source>
</reference>
<dbReference type="InterPro" id="IPR035902">
    <property type="entry name" value="Nuc_phospho_transferase"/>
</dbReference>
<dbReference type="PANTHER" id="PTHR10515:SF0">
    <property type="entry name" value="THYMIDINE PHOSPHORYLASE"/>
    <property type="match status" value="1"/>
</dbReference>
<feature type="domain" description="Pyrimidine nucleoside phosphorylase C-terminal" evidence="8">
    <location>
        <begin position="345"/>
        <end position="419"/>
    </location>
</feature>
<dbReference type="InterPro" id="IPR036320">
    <property type="entry name" value="Glycosyl_Trfase_fam3_N_dom_sf"/>
</dbReference>
<keyword evidence="10" id="KW-1185">Reference proteome</keyword>
<dbReference type="GO" id="GO:0006206">
    <property type="term" value="P:pyrimidine nucleobase metabolic process"/>
    <property type="evidence" value="ECO:0007669"/>
    <property type="project" value="InterPro"/>
</dbReference>
<dbReference type="PROSITE" id="PS00647">
    <property type="entry name" value="THYMID_PHOSPHORYLASE"/>
    <property type="match status" value="1"/>
</dbReference>
<dbReference type="SUPFAM" id="SSF47648">
    <property type="entry name" value="Nucleoside phosphorylase/phosphoribosyltransferase N-terminal domain"/>
    <property type="match status" value="1"/>
</dbReference>
<keyword evidence="5 7" id="KW-0808">Transferase</keyword>
<dbReference type="RefSeq" id="WP_093452271.1">
    <property type="nucleotide sequence ID" value="NZ_FNZG01000003.1"/>
</dbReference>
<sequence>MDARRIIARLRNGETPSREDLQWFAQGLADGAVSDAQAGAFAMAALLNGLSDDGRVALTLAMRDSGRVLSWDLDGPVLDKHSTGGVGDCVSLVLAPALAACGAYVPMISGRGLGHTGGTLDKLEAIPGVLTSVDEARFRQIVDRAGCAIVSATHDIAPADRRLYAIRDVTSTVESLDLITASILSKKLAAGLDGLVLDVKIGSGAFMKNMDEAKSLAEALVGTANEAGCKTAAVISDMNQPLAPSLGNALEVAASCAVLTGRDQGALLDLSATLGGVVLAGAGLVADVPAGHAAMMAAISSGEAAERFGRMIAAMGGPLRFVEDPGRFLPESTVIREIPAPCDGYVSAMDGQALGMVVVDLGGGRKVEGDKIDYAVGLSDIAPLGTRVRKGQPMGRVHAARMGDAEAAVRSVQAAIQVGEVMPDVPPLIREGIG</sequence>
<dbReference type="InterPro" id="IPR036566">
    <property type="entry name" value="PYNP-like_C_sf"/>
</dbReference>
<dbReference type="FunFam" id="3.40.1030.10:FF:000003">
    <property type="entry name" value="Pyrimidine-nucleoside phosphorylase"/>
    <property type="match status" value="1"/>
</dbReference>
<comment type="subunit">
    <text evidence="2 7">Homodimer.</text>
</comment>
<dbReference type="GO" id="GO:0004645">
    <property type="term" value="F:1,4-alpha-oligoglucan phosphorylase activity"/>
    <property type="evidence" value="ECO:0007669"/>
    <property type="project" value="InterPro"/>
</dbReference>
<dbReference type="InterPro" id="IPR017459">
    <property type="entry name" value="Glycosyl_Trfase_fam3_N_dom"/>
</dbReference>
<dbReference type="Pfam" id="PF02885">
    <property type="entry name" value="Glycos_trans_3N"/>
    <property type="match status" value="1"/>
</dbReference>
<evidence type="ECO:0000259" key="8">
    <source>
        <dbReference type="SMART" id="SM00941"/>
    </source>
</evidence>
<dbReference type="GO" id="GO:0005829">
    <property type="term" value="C:cytosol"/>
    <property type="evidence" value="ECO:0007669"/>
    <property type="project" value="TreeGrafter"/>
</dbReference>
<dbReference type="Gene3D" id="3.90.1170.30">
    <property type="entry name" value="Pyrimidine nucleoside phosphorylase-like, C-terminal domain"/>
    <property type="match status" value="1"/>
</dbReference>
<dbReference type="GO" id="GO:0009032">
    <property type="term" value="F:thymidine phosphorylase activity"/>
    <property type="evidence" value="ECO:0007669"/>
    <property type="project" value="UniProtKB-UniRule"/>
</dbReference>
<dbReference type="EC" id="2.4.2.4" evidence="3 7"/>
<dbReference type="InterPro" id="IPR017872">
    <property type="entry name" value="Pyrmidine_PPase_CS"/>
</dbReference>
<keyword evidence="4 7" id="KW-0328">Glycosyltransferase</keyword>
<organism evidence="9 10">
    <name type="scientific">Pseudooceanicola nitratireducens</name>
    <dbReference type="NCBI Taxonomy" id="517719"/>
    <lineage>
        <taxon>Bacteria</taxon>
        <taxon>Pseudomonadati</taxon>
        <taxon>Pseudomonadota</taxon>
        <taxon>Alphaproteobacteria</taxon>
        <taxon>Rhodobacterales</taxon>
        <taxon>Paracoccaceae</taxon>
        <taxon>Pseudooceanicola</taxon>
    </lineage>
</organism>
<proteinExistence type="inferred from homology"/>
<dbReference type="PIRSF" id="PIRSF000478">
    <property type="entry name" value="TP_PyNP"/>
    <property type="match status" value="1"/>
</dbReference>
<dbReference type="Gene3D" id="1.20.970.10">
    <property type="entry name" value="Transferase, Pyrimidine Nucleoside Phosphorylase, Chain C"/>
    <property type="match status" value="1"/>
</dbReference>
<dbReference type="SMART" id="SM00941">
    <property type="entry name" value="PYNP_C"/>
    <property type="match status" value="1"/>
</dbReference>
<dbReference type="PANTHER" id="PTHR10515">
    <property type="entry name" value="THYMIDINE PHOSPHORYLASE"/>
    <property type="match status" value="1"/>
</dbReference>
<comment type="function">
    <text evidence="7">The enzymes which catalyze the reversible phosphorolysis of pyrimidine nucleosides are involved in the degradation of these compounds and in their utilization as carbon and energy sources, or in the rescue of pyrimidine bases for nucleotide synthesis.</text>
</comment>
<dbReference type="NCBIfam" id="TIGR02644">
    <property type="entry name" value="Y_phosphoryl"/>
    <property type="match status" value="1"/>
</dbReference>
<dbReference type="AlphaFoldDB" id="A0A1I1KHY8"/>
<evidence type="ECO:0000256" key="2">
    <source>
        <dbReference type="ARBA" id="ARBA00011738"/>
    </source>
</evidence>
<dbReference type="UniPathway" id="UPA00578">
    <property type="reaction ID" value="UER00638"/>
</dbReference>
<comment type="catalytic activity">
    <reaction evidence="6 7">
        <text>thymidine + phosphate = 2-deoxy-alpha-D-ribose 1-phosphate + thymine</text>
        <dbReference type="Rhea" id="RHEA:16037"/>
        <dbReference type="ChEBI" id="CHEBI:17748"/>
        <dbReference type="ChEBI" id="CHEBI:17821"/>
        <dbReference type="ChEBI" id="CHEBI:43474"/>
        <dbReference type="ChEBI" id="CHEBI:57259"/>
        <dbReference type="EC" id="2.4.2.4"/>
    </reaction>
</comment>
<dbReference type="InterPro" id="IPR013102">
    <property type="entry name" value="PYNP_C"/>
</dbReference>
<dbReference type="SUPFAM" id="SSF54680">
    <property type="entry name" value="Pyrimidine nucleoside phosphorylase C-terminal domain"/>
    <property type="match status" value="1"/>
</dbReference>
<dbReference type="Pfam" id="PF00591">
    <property type="entry name" value="Glycos_transf_3"/>
    <property type="match status" value="1"/>
</dbReference>
<dbReference type="OrthoDB" id="9763887at2"/>
<evidence type="ECO:0000256" key="1">
    <source>
        <dbReference type="ARBA" id="ARBA00006915"/>
    </source>
</evidence>
<dbReference type="SUPFAM" id="SSF52418">
    <property type="entry name" value="Nucleoside phosphorylase/phosphoribosyltransferase catalytic domain"/>
    <property type="match status" value="1"/>
</dbReference>
<dbReference type="EMBL" id="FOLX01000001">
    <property type="protein sequence ID" value="SFC58288.1"/>
    <property type="molecule type" value="Genomic_DNA"/>
</dbReference>
<comment type="pathway">
    <text evidence="7">Pyrimidine metabolism; dTMP biosynthesis via salvage pathway; dTMP from thymine: step 1/2.</text>
</comment>
<dbReference type="Proteomes" id="UP000231644">
    <property type="component" value="Unassembled WGS sequence"/>
</dbReference>
<evidence type="ECO:0000313" key="9">
    <source>
        <dbReference type="EMBL" id="SFC58288.1"/>
    </source>
</evidence>
<dbReference type="STRING" id="517719.SAMN05421762_1419"/>
<dbReference type="InterPro" id="IPR000312">
    <property type="entry name" value="Glycosyl_Trfase_fam3"/>
</dbReference>
<evidence type="ECO:0000256" key="7">
    <source>
        <dbReference type="HAMAP-Rule" id="MF_01628"/>
    </source>
</evidence>